<dbReference type="InterPro" id="IPR038765">
    <property type="entry name" value="Papain-like_cys_pep_sf"/>
</dbReference>
<protein>
    <submittedName>
        <fullName evidence="3">Cysteine proteinase</fullName>
    </submittedName>
</protein>
<keyword evidence="4" id="KW-1185">Reference proteome</keyword>
<dbReference type="PANTHER" id="PTHR24006">
    <property type="entry name" value="UBIQUITIN CARBOXYL-TERMINAL HYDROLASE"/>
    <property type="match status" value="1"/>
</dbReference>
<dbReference type="CDD" id="cd02257">
    <property type="entry name" value="Peptidase_C19"/>
    <property type="match status" value="1"/>
</dbReference>
<dbReference type="Proteomes" id="UP000244855">
    <property type="component" value="Unassembled WGS sequence"/>
</dbReference>
<dbReference type="Pfam" id="PF00443">
    <property type="entry name" value="UCH"/>
    <property type="match status" value="1"/>
</dbReference>
<proteinExistence type="predicted"/>
<evidence type="ECO:0000259" key="2">
    <source>
        <dbReference type="PROSITE" id="PS50235"/>
    </source>
</evidence>
<dbReference type="GO" id="GO:0005829">
    <property type="term" value="C:cytosol"/>
    <property type="evidence" value="ECO:0007669"/>
    <property type="project" value="TreeGrafter"/>
</dbReference>
<dbReference type="GO" id="GO:0016579">
    <property type="term" value="P:protein deubiquitination"/>
    <property type="evidence" value="ECO:0007669"/>
    <property type="project" value="InterPro"/>
</dbReference>
<dbReference type="OrthoDB" id="289038at2759"/>
<dbReference type="InterPro" id="IPR028889">
    <property type="entry name" value="USP"/>
</dbReference>
<dbReference type="InterPro" id="IPR050164">
    <property type="entry name" value="Peptidase_C19"/>
</dbReference>
<feature type="domain" description="USP" evidence="2">
    <location>
        <begin position="62"/>
        <end position="409"/>
    </location>
</feature>
<evidence type="ECO:0000313" key="4">
    <source>
        <dbReference type="Proteomes" id="UP000244855"/>
    </source>
</evidence>
<dbReference type="InterPro" id="IPR001394">
    <property type="entry name" value="Peptidase_C19_UCH"/>
</dbReference>
<dbReference type="EMBL" id="KZ805540">
    <property type="protein sequence ID" value="PVH94329.1"/>
    <property type="molecule type" value="Genomic_DNA"/>
</dbReference>
<dbReference type="PROSITE" id="PS50235">
    <property type="entry name" value="USP_3"/>
    <property type="match status" value="1"/>
</dbReference>
<feature type="region of interest" description="Disordered" evidence="1">
    <location>
        <begin position="12"/>
        <end position="40"/>
    </location>
</feature>
<dbReference type="AlphaFoldDB" id="A0A2V1DAX0"/>
<organism evidence="3 4">
    <name type="scientific">Periconia macrospinosa</name>
    <dbReference type="NCBI Taxonomy" id="97972"/>
    <lineage>
        <taxon>Eukaryota</taxon>
        <taxon>Fungi</taxon>
        <taxon>Dikarya</taxon>
        <taxon>Ascomycota</taxon>
        <taxon>Pezizomycotina</taxon>
        <taxon>Dothideomycetes</taxon>
        <taxon>Pleosporomycetidae</taxon>
        <taxon>Pleosporales</taxon>
        <taxon>Massarineae</taxon>
        <taxon>Periconiaceae</taxon>
        <taxon>Periconia</taxon>
    </lineage>
</organism>
<dbReference type="GO" id="GO:0005634">
    <property type="term" value="C:nucleus"/>
    <property type="evidence" value="ECO:0007669"/>
    <property type="project" value="TreeGrafter"/>
</dbReference>
<evidence type="ECO:0000256" key="1">
    <source>
        <dbReference type="SAM" id="MobiDB-lite"/>
    </source>
</evidence>
<sequence>MVYKTRAREYRTYGQPPPPVIRRNRVQPSGTKTARQAQKDRVAGRISKAWPTPKRLKSKIGRGIINDTAVACYQNSVMQTLMHLPKFVNWVKTHQRKVEWPCHINEQTGCAACIVKEFANKYWNEAPREPIADPNDRTLVNLRHLAHLYFREHSQYNNGLYTPGRTSQQDAEEYFIYLLTGLERSATANVAGPNPNLEKLKSLFEIELQKVRICECGSPLQTMNDDSALRGFTELERKPIVKGKRPPKEKIEELIERFIAGGEYHVRLDDESCSNCRKPKVTVKWSRKIVSAPEYLRVIVPSLDVNTVDSDTSPQKRKDVVEISPELDLTAHQQDPSTPLRYKLLNVVRHVGPSMQRGHYIADVTGYAGVKSRMDDTVVSTIEIVAQNPVYLETDTGPAGAYILVYQRIK</sequence>
<dbReference type="GO" id="GO:0004843">
    <property type="term" value="F:cysteine-type deubiquitinase activity"/>
    <property type="evidence" value="ECO:0007669"/>
    <property type="project" value="InterPro"/>
</dbReference>
<dbReference type="PROSITE" id="PS00973">
    <property type="entry name" value="USP_2"/>
    <property type="match status" value="1"/>
</dbReference>
<dbReference type="PANTHER" id="PTHR24006:SF664">
    <property type="entry name" value="UBIQUITIN CARBOXYL-TERMINAL HYDROLASE"/>
    <property type="match status" value="1"/>
</dbReference>
<accession>A0A2V1DAX0</accession>
<feature type="compositionally biased region" description="Polar residues" evidence="1">
    <location>
        <begin position="26"/>
        <end position="36"/>
    </location>
</feature>
<dbReference type="InterPro" id="IPR018200">
    <property type="entry name" value="USP_CS"/>
</dbReference>
<name>A0A2V1DAX0_9PLEO</name>
<dbReference type="Gene3D" id="3.90.70.10">
    <property type="entry name" value="Cysteine proteinases"/>
    <property type="match status" value="1"/>
</dbReference>
<dbReference type="STRING" id="97972.A0A2V1DAX0"/>
<gene>
    <name evidence="3" type="ORF">DM02DRAFT_693470</name>
</gene>
<evidence type="ECO:0000313" key="3">
    <source>
        <dbReference type="EMBL" id="PVH94329.1"/>
    </source>
</evidence>
<dbReference type="SUPFAM" id="SSF54001">
    <property type="entry name" value="Cysteine proteinases"/>
    <property type="match status" value="1"/>
</dbReference>
<reference evidence="3 4" key="1">
    <citation type="journal article" date="2018" name="Sci. Rep.">
        <title>Comparative genomics provides insights into the lifestyle and reveals functional heterogeneity of dark septate endophytic fungi.</title>
        <authorList>
            <person name="Knapp D.G."/>
            <person name="Nemeth J.B."/>
            <person name="Barry K."/>
            <person name="Hainaut M."/>
            <person name="Henrissat B."/>
            <person name="Johnson J."/>
            <person name="Kuo A."/>
            <person name="Lim J.H.P."/>
            <person name="Lipzen A."/>
            <person name="Nolan M."/>
            <person name="Ohm R.A."/>
            <person name="Tamas L."/>
            <person name="Grigoriev I.V."/>
            <person name="Spatafora J.W."/>
            <person name="Nagy L.G."/>
            <person name="Kovacs G.M."/>
        </authorList>
    </citation>
    <scope>NUCLEOTIDE SEQUENCE [LARGE SCALE GENOMIC DNA]</scope>
    <source>
        <strain evidence="3 4">DSE2036</strain>
    </source>
</reference>